<proteinExistence type="predicted"/>
<dbReference type="Gramene" id="novel_model_6173_5bd9a17a">
    <property type="protein sequence ID" value="cds.novel_model_6173_5bd9a17a"/>
    <property type="gene ID" value="novel_gene_3191_5bd9a17a"/>
</dbReference>
<evidence type="ECO:0000313" key="2">
    <source>
        <dbReference type="Proteomes" id="UP000596661"/>
    </source>
</evidence>
<keyword evidence="2" id="KW-1185">Reference proteome</keyword>
<dbReference type="Proteomes" id="UP000596661">
    <property type="component" value="Chromosome 8"/>
</dbReference>
<name>A0A803R7Z1_CANSA</name>
<accession>A0A803R7Z1</accession>
<protein>
    <submittedName>
        <fullName evidence="1">Uncharacterized protein</fullName>
    </submittedName>
</protein>
<dbReference type="AlphaFoldDB" id="A0A803R7Z1"/>
<dbReference type="EnsemblPlants" id="novel_model_6173_5bd9a17a">
    <property type="protein sequence ID" value="cds.novel_model_6173_5bd9a17a"/>
    <property type="gene ID" value="novel_gene_3191_5bd9a17a"/>
</dbReference>
<reference evidence="1" key="2">
    <citation type="submission" date="2021-03" db="UniProtKB">
        <authorList>
            <consortium name="EnsemblPlants"/>
        </authorList>
    </citation>
    <scope>IDENTIFICATION</scope>
</reference>
<dbReference type="EMBL" id="UZAU01000685">
    <property type="status" value="NOT_ANNOTATED_CDS"/>
    <property type="molecule type" value="Genomic_DNA"/>
</dbReference>
<organism evidence="1 2">
    <name type="scientific">Cannabis sativa</name>
    <name type="common">Hemp</name>
    <name type="synonym">Marijuana</name>
    <dbReference type="NCBI Taxonomy" id="3483"/>
    <lineage>
        <taxon>Eukaryota</taxon>
        <taxon>Viridiplantae</taxon>
        <taxon>Streptophyta</taxon>
        <taxon>Embryophyta</taxon>
        <taxon>Tracheophyta</taxon>
        <taxon>Spermatophyta</taxon>
        <taxon>Magnoliopsida</taxon>
        <taxon>eudicotyledons</taxon>
        <taxon>Gunneridae</taxon>
        <taxon>Pentapetalae</taxon>
        <taxon>rosids</taxon>
        <taxon>fabids</taxon>
        <taxon>Rosales</taxon>
        <taxon>Cannabaceae</taxon>
        <taxon>Cannabis</taxon>
    </lineage>
</organism>
<sequence length="63" mass="7494">MLDIVTPHIVIPDIEIPDLDIPDIEIPHIEILLLVLQLRMFVPFLCKFVFFHFECTYETLDRI</sequence>
<evidence type="ECO:0000313" key="1">
    <source>
        <dbReference type="EnsemblPlants" id="cds.novel_model_6173_5bd9a17a"/>
    </source>
</evidence>
<reference evidence="1" key="1">
    <citation type="submission" date="2018-11" db="EMBL/GenBank/DDBJ databases">
        <authorList>
            <person name="Grassa J C."/>
        </authorList>
    </citation>
    <scope>NUCLEOTIDE SEQUENCE [LARGE SCALE GENOMIC DNA]</scope>
</reference>